<dbReference type="GO" id="GO:0005524">
    <property type="term" value="F:ATP binding"/>
    <property type="evidence" value="ECO:0007669"/>
    <property type="project" value="UniProtKB-UniRule"/>
</dbReference>
<comment type="subcellular location">
    <subcellularLocation>
        <location evidence="12">Cytoplasm</location>
    </subcellularLocation>
</comment>
<evidence type="ECO:0000256" key="12">
    <source>
        <dbReference type="HAMAP-Rule" id="MF_01987"/>
    </source>
</evidence>
<comment type="caution">
    <text evidence="12">Lacks conserved residue(s) required for the propagation of feature annotation.</text>
</comment>
<evidence type="ECO:0000256" key="4">
    <source>
        <dbReference type="ARBA" id="ARBA00022679"/>
    </source>
</evidence>
<feature type="binding site" evidence="12">
    <location>
        <begin position="42"/>
        <end position="46"/>
    </location>
    <ligand>
        <name>substrate</name>
    </ligand>
</feature>
<evidence type="ECO:0000256" key="11">
    <source>
        <dbReference type="ARBA" id="ARBA00023277"/>
    </source>
</evidence>
<dbReference type="EMBL" id="CP165735">
    <property type="protein sequence ID" value="XDV71282.1"/>
    <property type="molecule type" value="Genomic_DNA"/>
</dbReference>
<dbReference type="GO" id="GO:0005829">
    <property type="term" value="C:cytosol"/>
    <property type="evidence" value="ECO:0007669"/>
    <property type="project" value="TreeGrafter"/>
</dbReference>
<organism evidence="14">
    <name type="scientific">Paenarthrobacter sp. AMU7</name>
    <dbReference type="NCBI Taxonomy" id="3162492"/>
    <lineage>
        <taxon>Bacteria</taxon>
        <taxon>Bacillati</taxon>
        <taxon>Actinomycetota</taxon>
        <taxon>Actinomycetes</taxon>
        <taxon>Micrococcales</taxon>
        <taxon>Micrococcaceae</taxon>
        <taxon>Paenarthrobacter</taxon>
    </lineage>
</organism>
<sequence length="309" mass="31447">MSSNSTVLVVGSANMDYIVKVVVPPAPGETVLAKALVKHAGGKGANQAVAAARMGAKVRFVGCVGDDRDGENLLRALRQEGVDTGAVEIAAHEQTGLALVSVFQSGENSITVVPGANYALHANRVRRAFGSDTLPPVVVLQAEIRPEVIHAAIDAAAEAHSRIVLNLAPYQAMPEATLSFCDPLIVNESEAAAMVGFPVSDLDSAQRALKVLRDSVRSAVITMGAQGACWSDSSGEGLVGAPTVDAVVDTTGAGDAFVGALAAELSAGASLEQATTVGVEAGSFAVGRFGAQSSYPMRDELGSVTAGHS</sequence>
<evidence type="ECO:0000256" key="10">
    <source>
        <dbReference type="ARBA" id="ARBA00022958"/>
    </source>
</evidence>
<evidence type="ECO:0000256" key="2">
    <source>
        <dbReference type="ARBA" id="ARBA00012035"/>
    </source>
</evidence>
<dbReference type="Pfam" id="PF00294">
    <property type="entry name" value="PfkB"/>
    <property type="match status" value="1"/>
</dbReference>
<evidence type="ECO:0000256" key="9">
    <source>
        <dbReference type="ARBA" id="ARBA00022842"/>
    </source>
</evidence>
<comment type="activity regulation">
    <text evidence="12">Activated by a monovalent cation that binds near, but not in, the active site. The most likely occupant of the site in vivo is potassium. Ion binding induces a conformational change that may alter substrate affinity.</text>
</comment>
<feature type="binding site" evidence="12">
    <location>
        <position position="251"/>
    </location>
    <ligand>
        <name>K(+)</name>
        <dbReference type="ChEBI" id="CHEBI:29103"/>
    </ligand>
</feature>
<feature type="binding site" evidence="12">
    <location>
        <position position="249"/>
    </location>
    <ligand>
        <name>K(+)</name>
        <dbReference type="ChEBI" id="CHEBI:29103"/>
    </ligand>
</feature>
<dbReference type="RefSeq" id="WP_369745425.1">
    <property type="nucleotide sequence ID" value="NZ_CP165735.1"/>
</dbReference>
<comment type="cofactor">
    <cofactor evidence="12">
        <name>Mg(2+)</name>
        <dbReference type="ChEBI" id="CHEBI:18420"/>
    </cofactor>
    <text evidence="12">Requires a divalent cation, most likely magnesium in vivo, as an electrophilic catalyst to aid phosphoryl group transfer. It is the chelate of the metal and the nucleotide that is the actual substrate.</text>
</comment>
<feature type="binding site" evidence="12">
    <location>
        <position position="294"/>
    </location>
    <ligand>
        <name>K(+)</name>
        <dbReference type="ChEBI" id="CHEBI:29103"/>
    </ligand>
</feature>
<dbReference type="PANTHER" id="PTHR10584:SF166">
    <property type="entry name" value="RIBOKINASE"/>
    <property type="match status" value="1"/>
</dbReference>
<gene>
    <name evidence="12" type="primary">rbsK</name>
    <name evidence="14" type="ORF">ABQM86_20360</name>
</gene>
<feature type="binding site" evidence="12">
    <location>
        <begin position="222"/>
        <end position="227"/>
    </location>
    <ligand>
        <name>ATP</name>
        <dbReference type="ChEBI" id="CHEBI:30616"/>
    </ligand>
</feature>
<evidence type="ECO:0000256" key="5">
    <source>
        <dbReference type="ARBA" id="ARBA00022723"/>
    </source>
</evidence>
<evidence type="ECO:0000256" key="7">
    <source>
        <dbReference type="ARBA" id="ARBA00022777"/>
    </source>
</evidence>
<dbReference type="Gene3D" id="3.40.1190.20">
    <property type="match status" value="1"/>
</dbReference>
<keyword evidence="8 12" id="KW-0067">ATP-binding</keyword>
<comment type="function">
    <text evidence="12">Catalyzes the phosphorylation of ribose at O-5 in a reaction requiring ATP and magnesium. The resulting D-ribose-5-phosphate can then be used either for sythesis of nucleotides, histidine, and tryptophan, or as a component of the pentose phosphate pathway.</text>
</comment>
<dbReference type="AlphaFoldDB" id="A0AB39YN32"/>
<dbReference type="PRINTS" id="PR00990">
    <property type="entry name" value="RIBOKINASE"/>
</dbReference>
<comment type="catalytic activity">
    <reaction evidence="12">
        <text>D-ribose + ATP = D-ribose 5-phosphate + ADP + H(+)</text>
        <dbReference type="Rhea" id="RHEA:13697"/>
        <dbReference type="ChEBI" id="CHEBI:15378"/>
        <dbReference type="ChEBI" id="CHEBI:30616"/>
        <dbReference type="ChEBI" id="CHEBI:47013"/>
        <dbReference type="ChEBI" id="CHEBI:78346"/>
        <dbReference type="ChEBI" id="CHEBI:456216"/>
        <dbReference type="EC" id="2.7.1.15"/>
    </reaction>
</comment>
<feature type="binding site" evidence="12">
    <location>
        <position position="290"/>
    </location>
    <ligand>
        <name>K(+)</name>
        <dbReference type="ChEBI" id="CHEBI:29103"/>
    </ligand>
</feature>
<feature type="domain" description="Carbohydrate kinase PfkB" evidence="13">
    <location>
        <begin position="6"/>
        <end position="296"/>
    </location>
</feature>
<evidence type="ECO:0000256" key="3">
    <source>
        <dbReference type="ARBA" id="ARBA00016943"/>
    </source>
</evidence>
<dbReference type="InterPro" id="IPR002173">
    <property type="entry name" value="Carboh/pur_kinase_PfkB_CS"/>
</dbReference>
<name>A0AB39YN32_9MICC</name>
<evidence type="ECO:0000313" key="14">
    <source>
        <dbReference type="EMBL" id="XDV71282.1"/>
    </source>
</evidence>
<dbReference type="CDD" id="cd01174">
    <property type="entry name" value="ribokinase"/>
    <property type="match status" value="1"/>
</dbReference>
<proteinExistence type="inferred from homology"/>
<keyword evidence="5 12" id="KW-0479">Metal-binding</keyword>
<keyword evidence="7 12" id="KW-0418">Kinase</keyword>
<protein>
    <recommendedName>
        <fullName evidence="3 12">Ribokinase</fullName>
        <shortName evidence="12">RK</shortName>
        <ecNumber evidence="2 12">2.7.1.15</ecNumber>
    </recommendedName>
</protein>
<feature type="active site" description="Proton acceptor" evidence="12">
    <location>
        <position position="255"/>
    </location>
</feature>
<dbReference type="GO" id="GO:0004747">
    <property type="term" value="F:ribokinase activity"/>
    <property type="evidence" value="ECO:0007669"/>
    <property type="project" value="UniProtKB-UniRule"/>
</dbReference>
<feature type="binding site" evidence="12">
    <location>
        <begin position="254"/>
        <end position="255"/>
    </location>
    <ligand>
        <name>ATP</name>
        <dbReference type="ChEBI" id="CHEBI:30616"/>
    </ligand>
</feature>
<comment type="similarity">
    <text evidence="1">Belongs to the carbohydrate kinase pfkB family.</text>
</comment>
<evidence type="ECO:0000256" key="6">
    <source>
        <dbReference type="ARBA" id="ARBA00022741"/>
    </source>
</evidence>
<evidence type="ECO:0000256" key="1">
    <source>
        <dbReference type="ARBA" id="ARBA00005380"/>
    </source>
</evidence>
<feature type="binding site" evidence="12">
    <location>
        <position position="187"/>
    </location>
    <ligand>
        <name>ATP</name>
        <dbReference type="ChEBI" id="CHEBI:30616"/>
    </ligand>
</feature>
<keyword evidence="12" id="KW-0963">Cytoplasm</keyword>
<dbReference type="SUPFAM" id="SSF53613">
    <property type="entry name" value="Ribokinase-like"/>
    <property type="match status" value="1"/>
</dbReference>
<comment type="pathway">
    <text evidence="12">Carbohydrate metabolism; D-ribose degradation; D-ribose 5-phosphate from beta-D-ribopyranose: step 2/2.</text>
</comment>
<keyword evidence="9 12" id="KW-0460">Magnesium</keyword>
<feature type="binding site" evidence="12">
    <location>
        <begin position="14"/>
        <end position="16"/>
    </location>
    <ligand>
        <name>substrate</name>
    </ligand>
</feature>
<dbReference type="InterPro" id="IPR002139">
    <property type="entry name" value="Ribo/fructo_kinase"/>
</dbReference>
<evidence type="ECO:0000259" key="13">
    <source>
        <dbReference type="Pfam" id="PF00294"/>
    </source>
</evidence>
<evidence type="ECO:0000256" key="8">
    <source>
        <dbReference type="ARBA" id="ARBA00022840"/>
    </source>
</evidence>
<feature type="binding site" evidence="12">
    <location>
        <position position="288"/>
    </location>
    <ligand>
        <name>K(+)</name>
        <dbReference type="ChEBI" id="CHEBI:29103"/>
    </ligand>
</feature>
<dbReference type="PROSITE" id="PS00584">
    <property type="entry name" value="PFKB_KINASES_2"/>
    <property type="match status" value="1"/>
</dbReference>
<reference evidence="14" key="1">
    <citation type="submission" date="2024-07" db="EMBL/GenBank/DDBJ databases">
        <authorList>
            <person name="Li J."/>
            <person name="Wei H."/>
            <person name="Ma J."/>
        </authorList>
    </citation>
    <scope>NUCLEOTIDE SEQUENCE</scope>
    <source>
        <strain evidence="14">AMU7</strain>
    </source>
</reference>
<dbReference type="InterPro" id="IPR029056">
    <property type="entry name" value="Ribokinase-like"/>
</dbReference>
<dbReference type="EC" id="2.7.1.15" evidence="2 12"/>
<dbReference type="InterPro" id="IPR011611">
    <property type="entry name" value="PfkB_dom"/>
</dbReference>
<dbReference type="HAMAP" id="MF_01987">
    <property type="entry name" value="Ribokinase"/>
    <property type="match status" value="1"/>
</dbReference>
<feature type="binding site" evidence="12">
    <location>
        <position position="285"/>
    </location>
    <ligand>
        <name>K(+)</name>
        <dbReference type="ChEBI" id="CHEBI:29103"/>
    </ligand>
</feature>
<accession>A0AB39YN32</accession>
<dbReference type="PANTHER" id="PTHR10584">
    <property type="entry name" value="SUGAR KINASE"/>
    <property type="match status" value="1"/>
</dbReference>
<keyword evidence="11 12" id="KW-0119">Carbohydrate metabolism</keyword>
<keyword evidence="10 12" id="KW-0630">Potassium</keyword>
<comment type="subunit">
    <text evidence="12">Homodimer.</text>
</comment>
<dbReference type="GO" id="GO:0019303">
    <property type="term" value="P:D-ribose catabolic process"/>
    <property type="evidence" value="ECO:0007669"/>
    <property type="project" value="UniProtKB-UniRule"/>
</dbReference>
<keyword evidence="6 12" id="KW-0547">Nucleotide-binding</keyword>
<dbReference type="GO" id="GO:0046872">
    <property type="term" value="F:metal ion binding"/>
    <property type="evidence" value="ECO:0007669"/>
    <property type="project" value="UniProtKB-KW"/>
</dbReference>
<feature type="binding site" evidence="12">
    <location>
        <position position="255"/>
    </location>
    <ligand>
        <name>substrate</name>
    </ligand>
</feature>
<keyword evidence="4 12" id="KW-0808">Transferase</keyword>
<dbReference type="InterPro" id="IPR011877">
    <property type="entry name" value="Ribokinase"/>
</dbReference>
<feature type="binding site" evidence="12">
    <location>
        <position position="143"/>
    </location>
    <ligand>
        <name>substrate</name>
    </ligand>
</feature>
<comment type="similarity">
    <text evidence="12">Belongs to the carbohydrate kinase PfkB family. Ribokinase subfamily.</text>
</comment>